<keyword evidence="1" id="KW-0472">Membrane</keyword>
<dbReference type="Proteomes" id="UP000190897">
    <property type="component" value="Unassembled WGS sequence"/>
</dbReference>
<feature type="transmembrane region" description="Helical" evidence="1">
    <location>
        <begin position="44"/>
        <end position="62"/>
    </location>
</feature>
<organism evidence="2 3">
    <name type="scientific">Dyadobacter psychrophilus</name>
    <dbReference type="NCBI Taxonomy" id="651661"/>
    <lineage>
        <taxon>Bacteria</taxon>
        <taxon>Pseudomonadati</taxon>
        <taxon>Bacteroidota</taxon>
        <taxon>Cytophagia</taxon>
        <taxon>Cytophagales</taxon>
        <taxon>Spirosomataceae</taxon>
        <taxon>Dyadobacter</taxon>
    </lineage>
</organism>
<accession>A0A1T5DID6</accession>
<sequence length="148" mass="16233">MASIAFISIIGAAIYEHAAVVPVWSIAPPRSLSMFQGEYGIKPINFWMPVHPVTVLLLAAALMANWKEQRRKQILIVLCCYLLILAITATYFVPELIAITTSAYSAAVSGDLAARASTWEMLSLLRLSVLLILAATLLRSLSMQTQVR</sequence>
<dbReference type="STRING" id="651661.SAMN05660293_01642"/>
<reference evidence="3" key="1">
    <citation type="submission" date="2017-02" db="EMBL/GenBank/DDBJ databases">
        <authorList>
            <person name="Varghese N."/>
            <person name="Submissions S."/>
        </authorList>
    </citation>
    <scope>NUCLEOTIDE SEQUENCE [LARGE SCALE GENOMIC DNA]</scope>
    <source>
        <strain evidence="3">DSM 22270</strain>
    </source>
</reference>
<feature type="transmembrane region" description="Helical" evidence="1">
    <location>
        <begin position="121"/>
        <end position="138"/>
    </location>
</feature>
<keyword evidence="3" id="KW-1185">Reference proteome</keyword>
<evidence type="ECO:0000313" key="3">
    <source>
        <dbReference type="Proteomes" id="UP000190897"/>
    </source>
</evidence>
<proteinExistence type="predicted"/>
<keyword evidence="1" id="KW-1133">Transmembrane helix</keyword>
<dbReference type="RefSeq" id="WP_229208335.1">
    <property type="nucleotide sequence ID" value="NZ_FUZA01000002.1"/>
</dbReference>
<dbReference type="AlphaFoldDB" id="A0A1T5DID6"/>
<evidence type="ECO:0000256" key="1">
    <source>
        <dbReference type="SAM" id="Phobius"/>
    </source>
</evidence>
<evidence type="ECO:0008006" key="4">
    <source>
        <dbReference type="Google" id="ProtNLM"/>
    </source>
</evidence>
<dbReference type="EMBL" id="FUZA01000002">
    <property type="protein sequence ID" value="SKB71484.1"/>
    <property type="molecule type" value="Genomic_DNA"/>
</dbReference>
<gene>
    <name evidence="2" type="ORF">SAMN05660293_01642</name>
</gene>
<keyword evidence="1" id="KW-0812">Transmembrane</keyword>
<name>A0A1T5DID6_9BACT</name>
<evidence type="ECO:0000313" key="2">
    <source>
        <dbReference type="EMBL" id="SKB71484.1"/>
    </source>
</evidence>
<feature type="transmembrane region" description="Helical" evidence="1">
    <location>
        <begin position="74"/>
        <end position="93"/>
    </location>
</feature>
<protein>
    <recommendedName>
        <fullName evidence="4">DUF1772 domain-containing protein</fullName>
    </recommendedName>
</protein>